<dbReference type="Proteomes" id="UP000074382">
    <property type="component" value="Unassembled WGS sequence"/>
</dbReference>
<comment type="catalytic activity">
    <reaction evidence="3">
        <text>N-terminal L-alanyl-[ribosomal protein bS18] + acetyl-CoA = N-terminal N(alpha)-acetyl-L-alanyl-[ribosomal protein bS18] + CoA + H(+)</text>
        <dbReference type="Rhea" id="RHEA:43756"/>
        <dbReference type="Rhea" id="RHEA-COMP:10676"/>
        <dbReference type="Rhea" id="RHEA-COMP:10677"/>
        <dbReference type="ChEBI" id="CHEBI:15378"/>
        <dbReference type="ChEBI" id="CHEBI:57287"/>
        <dbReference type="ChEBI" id="CHEBI:57288"/>
        <dbReference type="ChEBI" id="CHEBI:64718"/>
        <dbReference type="ChEBI" id="CHEBI:83683"/>
        <dbReference type="EC" id="2.3.1.266"/>
    </reaction>
</comment>
<keyword evidence="2" id="KW-0012">Acyltransferase</keyword>
<dbReference type="AlphaFoldDB" id="A0A147KKY9"/>
<evidence type="ECO:0000313" key="6">
    <source>
        <dbReference type="Proteomes" id="UP000074382"/>
    </source>
</evidence>
<dbReference type="GO" id="GO:0005737">
    <property type="term" value="C:cytoplasm"/>
    <property type="evidence" value="ECO:0007669"/>
    <property type="project" value="UniProtKB-SubCell"/>
</dbReference>
<dbReference type="STRING" id="665004.AC529_04390"/>
<keyword evidence="5" id="KW-0689">Ribosomal protein</keyword>
<organism evidence="5 6">
    <name type="scientific">Thermobifida cellulosilytica TB100</name>
    <dbReference type="NCBI Taxonomy" id="665004"/>
    <lineage>
        <taxon>Bacteria</taxon>
        <taxon>Bacillati</taxon>
        <taxon>Actinomycetota</taxon>
        <taxon>Actinomycetes</taxon>
        <taxon>Streptosporangiales</taxon>
        <taxon>Nocardiopsidaceae</taxon>
        <taxon>Thermobifida</taxon>
    </lineage>
</organism>
<comment type="similarity">
    <text evidence="3">Belongs to the acetyltransferase family. RimI subfamily.</text>
</comment>
<sequence length="152" mass="17113">MTPVLRPMTVDDVDEVMKLERELFPTDAWTEGMLRDELAQPDRYYLVAQDPDGPIVGYAGLRAVPPEGDVQTMAVAPDRWGRGIGGTLLAALLDEARRRGVGAVFLEVRSDNPRAQELYRRFGFVEIGMRPGYYVGADAVVMRRLEPFEEER</sequence>
<dbReference type="InterPro" id="IPR016181">
    <property type="entry name" value="Acyl_CoA_acyltransferase"/>
</dbReference>
<dbReference type="NCBIfam" id="TIGR01575">
    <property type="entry name" value="rimI"/>
    <property type="match status" value="1"/>
</dbReference>
<dbReference type="PANTHER" id="PTHR43877">
    <property type="entry name" value="AMINOALKYLPHOSPHONATE N-ACETYLTRANSFERASE-RELATED-RELATED"/>
    <property type="match status" value="1"/>
</dbReference>
<gene>
    <name evidence="5" type="ORF">AC529_04390</name>
</gene>
<name>A0A147KKY9_THECS</name>
<comment type="subcellular location">
    <subcellularLocation>
        <location evidence="3">Cytoplasm</location>
    </subcellularLocation>
</comment>
<dbReference type="PROSITE" id="PS51186">
    <property type="entry name" value="GNAT"/>
    <property type="match status" value="1"/>
</dbReference>
<dbReference type="InterPro" id="IPR000182">
    <property type="entry name" value="GNAT_dom"/>
</dbReference>
<evidence type="ECO:0000313" key="5">
    <source>
        <dbReference type="EMBL" id="KUP97891.1"/>
    </source>
</evidence>
<dbReference type="Gene3D" id="3.40.630.30">
    <property type="match status" value="1"/>
</dbReference>
<keyword evidence="3" id="KW-0963">Cytoplasm</keyword>
<evidence type="ECO:0000256" key="2">
    <source>
        <dbReference type="ARBA" id="ARBA00023315"/>
    </source>
</evidence>
<comment type="caution">
    <text evidence="5">The sequence shown here is derived from an EMBL/GenBank/DDBJ whole genome shotgun (WGS) entry which is preliminary data.</text>
</comment>
<dbReference type="InterPro" id="IPR006464">
    <property type="entry name" value="AcTrfase_RimI/Ard1"/>
</dbReference>
<reference evidence="6" key="1">
    <citation type="journal article" date="2017" name="Acta Aliment.">
        <title>Plant polysaccharide degrading enzyme system of Thermpbifida cellulosilytica TB100 revealed by de novo genome project data.</title>
        <authorList>
            <person name="Toth A."/>
            <person name="Baka E."/>
            <person name="Luzics S."/>
            <person name="Bata-Vidacs I."/>
            <person name="Nagy I."/>
            <person name="Balint B."/>
            <person name="Herceg R."/>
            <person name="Olasz F."/>
            <person name="Wilk T."/>
            <person name="Nagy T."/>
            <person name="Kriszt B."/>
            <person name="Nagy I."/>
            <person name="Kukolya J."/>
        </authorList>
    </citation>
    <scope>NUCLEOTIDE SEQUENCE [LARGE SCALE GENOMIC DNA]</scope>
    <source>
        <strain evidence="6">TB100</strain>
    </source>
</reference>
<evidence type="ECO:0000259" key="4">
    <source>
        <dbReference type="PROSITE" id="PS51186"/>
    </source>
</evidence>
<dbReference type="EMBL" id="LGEM01000019">
    <property type="protein sequence ID" value="KUP97891.1"/>
    <property type="molecule type" value="Genomic_DNA"/>
</dbReference>
<keyword evidence="1" id="KW-0808">Transferase</keyword>
<dbReference type="InterPro" id="IPR050832">
    <property type="entry name" value="Bact_Acetyltransf"/>
</dbReference>
<dbReference type="OrthoDB" id="529907at2"/>
<dbReference type="CDD" id="cd04301">
    <property type="entry name" value="NAT_SF"/>
    <property type="match status" value="1"/>
</dbReference>
<accession>A0A147KKY9</accession>
<dbReference type="PATRIC" id="fig|665004.4.peg.2782"/>
<keyword evidence="6" id="KW-1185">Reference proteome</keyword>
<protein>
    <recommendedName>
        <fullName evidence="3">[Ribosomal protein bS18]-alanine N-acetyltransferase</fullName>
        <ecNumber evidence="3">2.3.1.266</ecNumber>
    </recommendedName>
</protein>
<evidence type="ECO:0000256" key="1">
    <source>
        <dbReference type="ARBA" id="ARBA00022679"/>
    </source>
</evidence>
<dbReference type="SUPFAM" id="SSF55729">
    <property type="entry name" value="Acyl-CoA N-acyltransferases (Nat)"/>
    <property type="match status" value="1"/>
</dbReference>
<dbReference type="EC" id="2.3.1.266" evidence="3"/>
<dbReference type="Pfam" id="PF00583">
    <property type="entry name" value="Acetyltransf_1"/>
    <property type="match status" value="1"/>
</dbReference>
<keyword evidence="5" id="KW-0687">Ribonucleoprotein</keyword>
<comment type="function">
    <text evidence="3">Acetylates the N-terminal alanine of ribosomal protein bS18.</text>
</comment>
<proteinExistence type="inferred from homology"/>
<dbReference type="RefSeq" id="WP_068756814.1">
    <property type="nucleotide sequence ID" value="NZ_KQ950182.1"/>
</dbReference>
<feature type="domain" description="N-acetyltransferase" evidence="4">
    <location>
        <begin position="3"/>
        <end position="147"/>
    </location>
</feature>
<dbReference type="GO" id="GO:0008999">
    <property type="term" value="F:protein-N-terminal-alanine acetyltransferase activity"/>
    <property type="evidence" value="ECO:0007669"/>
    <property type="project" value="UniProtKB-EC"/>
</dbReference>
<evidence type="ECO:0000256" key="3">
    <source>
        <dbReference type="RuleBase" id="RU363094"/>
    </source>
</evidence>
<dbReference type="GO" id="GO:0005840">
    <property type="term" value="C:ribosome"/>
    <property type="evidence" value="ECO:0007669"/>
    <property type="project" value="UniProtKB-KW"/>
</dbReference>